<dbReference type="EMBL" id="CAXHTA020000018">
    <property type="protein sequence ID" value="CAL5228391.1"/>
    <property type="molecule type" value="Genomic_DNA"/>
</dbReference>
<dbReference type="InterPro" id="IPR018790">
    <property type="entry name" value="DUF2358"/>
</dbReference>
<evidence type="ECO:0000313" key="4">
    <source>
        <dbReference type="Proteomes" id="UP001497392"/>
    </source>
</evidence>
<keyword evidence="4" id="KW-1185">Reference proteome</keyword>
<dbReference type="InterPro" id="IPR006917">
    <property type="entry name" value="SOUL_heme-bd"/>
</dbReference>
<dbReference type="SUPFAM" id="SSF55136">
    <property type="entry name" value="Probable bacterial effector-binding domain"/>
    <property type="match status" value="1"/>
</dbReference>
<evidence type="ECO:0000256" key="1">
    <source>
        <dbReference type="ARBA" id="ARBA00009817"/>
    </source>
</evidence>
<dbReference type="Proteomes" id="UP001497392">
    <property type="component" value="Unassembled WGS sequence"/>
</dbReference>
<reference evidence="3 4" key="1">
    <citation type="submission" date="2024-06" db="EMBL/GenBank/DDBJ databases">
        <authorList>
            <person name="Kraege A."/>
            <person name="Thomma B."/>
        </authorList>
    </citation>
    <scope>NUCLEOTIDE SEQUENCE [LARGE SCALE GENOMIC DNA]</scope>
</reference>
<comment type="caution">
    <text evidence="3">The sequence shown here is derived from an EMBL/GenBank/DDBJ whole genome shotgun (WGS) entry which is preliminary data.</text>
</comment>
<feature type="compositionally biased region" description="Polar residues" evidence="2">
    <location>
        <begin position="256"/>
        <end position="269"/>
    </location>
</feature>
<name>A0ABP1G862_9CHLO</name>
<evidence type="ECO:0000256" key="2">
    <source>
        <dbReference type="SAM" id="MobiDB-lite"/>
    </source>
</evidence>
<dbReference type="PANTHER" id="PTHR11220:SF50">
    <property type="entry name" value="SOUL HEME-BINDING FAMILY PROTEIN"/>
    <property type="match status" value="1"/>
</dbReference>
<gene>
    <name evidence="3" type="primary">g11517</name>
    <name evidence="3" type="ORF">VP750_LOCUS10297</name>
</gene>
<sequence length="347" mass="39708">MNASERQTSSSRIMQERMEFLKEDLQHLFDDKGIDKTQYDDVVEFRDPITQYNDASGYMFNIGMLKRVFNPTFELHDIKQTGEYEATTRWTMSMEFALTKDTPVSKWWKPKLIFTGVSIMGINPETRKFNRHIDLWDAVENQNFFSFEAFQHVLAQLSKTQRQPDIPTPYYKTLRKYKEFEIRGYDRVLVAETKMDASSSGRKDDGSPAGKGDGAFNALAKYIFGDNASSTKMQMTTPVFTDDSGTMQFVIDPSFQDKSSLPAPNTERVSVSERPSGEYAAITFPGVADPQAAAQKEQELRALMQRRKISAAGSEWYLARYNDPSTKPASRKNEILIPVKDFDLWDS</sequence>
<evidence type="ECO:0000313" key="3">
    <source>
        <dbReference type="EMBL" id="CAL5228391.1"/>
    </source>
</evidence>
<dbReference type="Gene3D" id="3.20.80.10">
    <property type="entry name" value="Regulatory factor, effector binding domain"/>
    <property type="match status" value="1"/>
</dbReference>
<feature type="region of interest" description="Disordered" evidence="2">
    <location>
        <begin position="255"/>
        <end position="274"/>
    </location>
</feature>
<dbReference type="Pfam" id="PF10184">
    <property type="entry name" value="DUF2358"/>
    <property type="match status" value="1"/>
</dbReference>
<dbReference type="InterPro" id="IPR011256">
    <property type="entry name" value="Reg_factor_effector_dom_sf"/>
</dbReference>
<comment type="similarity">
    <text evidence="1">Belongs to the HEBP family.</text>
</comment>
<protein>
    <submittedName>
        <fullName evidence="3">G11517 protein</fullName>
    </submittedName>
</protein>
<organism evidence="3 4">
    <name type="scientific">Coccomyxa viridis</name>
    <dbReference type="NCBI Taxonomy" id="1274662"/>
    <lineage>
        <taxon>Eukaryota</taxon>
        <taxon>Viridiplantae</taxon>
        <taxon>Chlorophyta</taxon>
        <taxon>core chlorophytes</taxon>
        <taxon>Trebouxiophyceae</taxon>
        <taxon>Trebouxiophyceae incertae sedis</taxon>
        <taxon>Coccomyxaceae</taxon>
        <taxon>Coccomyxa</taxon>
    </lineage>
</organism>
<dbReference type="Pfam" id="PF04832">
    <property type="entry name" value="SOUL"/>
    <property type="match status" value="1"/>
</dbReference>
<proteinExistence type="inferred from homology"/>
<accession>A0ABP1G862</accession>
<dbReference type="PANTHER" id="PTHR11220">
    <property type="entry name" value="HEME-BINDING PROTEIN-RELATED"/>
    <property type="match status" value="1"/>
</dbReference>